<evidence type="ECO:0000313" key="2">
    <source>
        <dbReference type="WBParaSite" id="HPBE_0002447601-mRNA-1"/>
    </source>
</evidence>
<proteinExistence type="predicted"/>
<keyword evidence="1" id="KW-1185">Reference proteome</keyword>
<evidence type="ECO:0000313" key="1">
    <source>
        <dbReference type="Proteomes" id="UP000050761"/>
    </source>
</evidence>
<sequence>LNCCFHFLVIDEKPDVRVIELYGLNFENAKLGTESKSRRHVGKKQSRNANVNSGMRPFEQLLAFNVELAPVCKKISAQHGTDAAGMYRL</sequence>
<dbReference type="AlphaFoldDB" id="A0A183GP56"/>
<accession>A0A183GP56</accession>
<protein>
    <submittedName>
        <fullName evidence="2">Brix domain-containing protein</fullName>
    </submittedName>
</protein>
<reference evidence="2" key="1">
    <citation type="submission" date="2019-09" db="UniProtKB">
        <authorList>
            <consortium name="WormBaseParasite"/>
        </authorList>
    </citation>
    <scope>IDENTIFICATION</scope>
</reference>
<name>A0A183GP56_HELPZ</name>
<dbReference type="WBParaSite" id="HPBE_0002447601-mRNA-1">
    <property type="protein sequence ID" value="HPBE_0002447601-mRNA-1"/>
    <property type="gene ID" value="HPBE_0002447601"/>
</dbReference>
<dbReference type="Proteomes" id="UP000050761">
    <property type="component" value="Unassembled WGS sequence"/>
</dbReference>
<organism evidence="1 2">
    <name type="scientific">Heligmosomoides polygyrus</name>
    <name type="common">Parasitic roundworm</name>
    <dbReference type="NCBI Taxonomy" id="6339"/>
    <lineage>
        <taxon>Eukaryota</taxon>
        <taxon>Metazoa</taxon>
        <taxon>Ecdysozoa</taxon>
        <taxon>Nematoda</taxon>
        <taxon>Chromadorea</taxon>
        <taxon>Rhabditida</taxon>
        <taxon>Rhabditina</taxon>
        <taxon>Rhabditomorpha</taxon>
        <taxon>Strongyloidea</taxon>
        <taxon>Heligmosomidae</taxon>
        <taxon>Heligmosomoides</taxon>
    </lineage>
</organism>